<reference evidence="2 3" key="1">
    <citation type="submission" date="2018-11" db="EMBL/GenBank/DDBJ databases">
        <authorList>
            <consortium name="Pathogen Informatics"/>
        </authorList>
    </citation>
    <scope>NUCLEOTIDE SEQUENCE [LARGE SCALE GENOMIC DNA]</scope>
</reference>
<evidence type="ECO:0000256" key="1">
    <source>
        <dbReference type="SAM" id="MobiDB-lite"/>
    </source>
</evidence>
<dbReference type="AlphaFoldDB" id="A0A3P7KC59"/>
<sequence>MMKTRKMKAISIKNDKGGYLPEEWVKGAVAVWLDEKEEEDKEQEEEEKQKEEEEKEDDGGRDAFGKENTVLYQFIVKKLEVRERSTIDGHLIFGVKTKITGIYGYQYGEMSMWKAQAIQLIKAQCDHVGDYWYSPSATIAVLHSDPLPYMHRGNDILGRIIN</sequence>
<organism evidence="2 3">
    <name type="scientific">Strongylus vulgaris</name>
    <name type="common">Blood worm</name>
    <dbReference type="NCBI Taxonomy" id="40348"/>
    <lineage>
        <taxon>Eukaryota</taxon>
        <taxon>Metazoa</taxon>
        <taxon>Ecdysozoa</taxon>
        <taxon>Nematoda</taxon>
        <taxon>Chromadorea</taxon>
        <taxon>Rhabditida</taxon>
        <taxon>Rhabditina</taxon>
        <taxon>Rhabditomorpha</taxon>
        <taxon>Strongyloidea</taxon>
        <taxon>Strongylidae</taxon>
        <taxon>Strongylus</taxon>
    </lineage>
</organism>
<accession>A0A3P7KC59</accession>
<protein>
    <submittedName>
        <fullName evidence="2">Uncharacterized protein</fullName>
    </submittedName>
</protein>
<keyword evidence="3" id="KW-1185">Reference proteome</keyword>
<evidence type="ECO:0000313" key="3">
    <source>
        <dbReference type="Proteomes" id="UP000270094"/>
    </source>
</evidence>
<dbReference type="EMBL" id="UYYB01000848">
    <property type="protein sequence ID" value="VDM65502.1"/>
    <property type="molecule type" value="Genomic_DNA"/>
</dbReference>
<proteinExistence type="predicted"/>
<feature type="compositionally biased region" description="Acidic residues" evidence="1">
    <location>
        <begin position="35"/>
        <end position="46"/>
    </location>
</feature>
<gene>
    <name evidence="2" type="ORF">SVUK_LOCUS500</name>
</gene>
<feature type="region of interest" description="Disordered" evidence="1">
    <location>
        <begin position="35"/>
        <end position="64"/>
    </location>
</feature>
<evidence type="ECO:0000313" key="2">
    <source>
        <dbReference type="EMBL" id="VDM65502.1"/>
    </source>
</evidence>
<feature type="compositionally biased region" description="Basic and acidic residues" evidence="1">
    <location>
        <begin position="47"/>
        <end position="64"/>
    </location>
</feature>
<name>A0A3P7KC59_STRVU</name>
<dbReference type="Proteomes" id="UP000270094">
    <property type="component" value="Unassembled WGS sequence"/>
</dbReference>